<gene>
    <name evidence="1" type="ORF">M8818_006261</name>
</gene>
<protein>
    <submittedName>
        <fullName evidence="1">Uncharacterized protein</fullName>
    </submittedName>
</protein>
<reference evidence="1" key="1">
    <citation type="submission" date="2024-02" db="EMBL/GenBank/DDBJ databases">
        <title>Metagenome Assembled Genome of Zalaria obscura JY119.</title>
        <authorList>
            <person name="Vighnesh L."/>
            <person name="Jagadeeshwari U."/>
            <person name="Venkata Ramana C."/>
            <person name="Sasikala C."/>
        </authorList>
    </citation>
    <scope>NUCLEOTIDE SEQUENCE</scope>
    <source>
        <strain evidence="1">JY119</strain>
    </source>
</reference>
<proteinExistence type="predicted"/>
<sequence length="199" mass="21425">MSIQSKPARRASRPPLSQHLRLKTESSKDSAQEDSVFGHRRVDYSVSRQDSASEELLPALRPRSASHNDTAGSPKAERLPSFRQLSKIADSATEEMDARRTSMAQGGPPFLNSVHNTSTSGSGESGVSALSHQSSTGTEGYSTAHTTPIDSSSTMDGTPRMLPVPTGMPPPNPIHVQTSFICDFPQCNAQPFATQYLLK</sequence>
<organism evidence="1 2">
    <name type="scientific">Zalaria obscura</name>
    <dbReference type="NCBI Taxonomy" id="2024903"/>
    <lineage>
        <taxon>Eukaryota</taxon>
        <taxon>Fungi</taxon>
        <taxon>Dikarya</taxon>
        <taxon>Ascomycota</taxon>
        <taxon>Pezizomycotina</taxon>
        <taxon>Dothideomycetes</taxon>
        <taxon>Dothideomycetidae</taxon>
        <taxon>Dothideales</taxon>
        <taxon>Zalariaceae</taxon>
        <taxon>Zalaria</taxon>
    </lineage>
</organism>
<name>A0ACC3S7I1_9PEZI</name>
<evidence type="ECO:0000313" key="1">
    <source>
        <dbReference type="EMBL" id="KAK8200942.1"/>
    </source>
</evidence>
<comment type="caution">
    <text evidence="1">The sequence shown here is derived from an EMBL/GenBank/DDBJ whole genome shotgun (WGS) entry which is preliminary data.</text>
</comment>
<keyword evidence="2" id="KW-1185">Reference proteome</keyword>
<dbReference type="EMBL" id="JAMKPW020000038">
    <property type="protein sequence ID" value="KAK8200942.1"/>
    <property type="molecule type" value="Genomic_DNA"/>
</dbReference>
<dbReference type="Proteomes" id="UP001320706">
    <property type="component" value="Unassembled WGS sequence"/>
</dbReference>
<accession>A0ACC3S7I1</accession>
<evidence type="ECO:0000313" key="2">
    <source>
        <dbReference type="Proteomes" id="UP001320706"/>
    </source>
</evidence>